<dbReference type="Gene3D" id="6.20.160.20">
    <property type="match status" value="1"/>
</dbReference>
<evidence type="ECO:0000259" key="1">
    <source>
        <dbReference type="Pfam" id="PF13649"/>
    </source>
</evidence>
<evidence type="ECO:0000313" key="3">
    <source>
        <dbReference type="Proteomes" id="UP000054226"/>
    </source>
</evidence>
<sequence>MTNVDLEVVLMTDQLERGPARTAHAGVVLASAGDRGVLCDFYDEAGSDTYRDLIQDADGTLETREFAARVPQDPGPVLELAAGMGRLTFPFLELGWEMTALELSATVVTAFRKRLAESPPELRERCTVVQGDMSAFALGRRFGAVVISSGSINELGEADRKGLYAAVLEHLRPGGKFLLSLELTKPVEAEPVERSQELSGRSGRRHVLHVKILPSEELQEITIYPADETADPFVVCTHRRRLFTVDRIARELGQAGFDVVAREPFASTGAGRDDMVLVEAIPREVTADAK</sequence>
<dbReference type="InterPro" id="IPR029063">
    <property type="entry name" value="SAM-dependent_MTases_sf"/>
</dbReference>
<accession>M2YDN0</accession>
<dbReference type="Pfam" id="PF13649">
    <property type="entry name" value="Methyltransf_25"/>
    <property type="match status" value="1"/>
</dbReference>
<dbReference type="NCBIfam" id="NF041820">
    <property type="entry name" value="daptide_MTase"/>
    <property type="match status" value="1"/>
</dbReference>
<dbReference type="Gene3D" id="3.30.1040.60">
    <property type="match status" value="1"/>
</dbReference>
<evidence type="ECO:0000313" key="2">
    <source>
        <dbReference type="EMBL" id="EME52977.1"/>
    </source>
</evidence>
<gene>
    <name evidence="2" type="ORF">H074_31692</name>
</gene>
<dbReference type="AlphaFoldDB" id="M2YDN0"/>
<reference evidence="2 3" key="1">
    <citation type="journal article" date="2013" name="Genome Announc.">
        <title>Draft Genome Sequence of Amycolatopsis decaplanina Strain DSM 44594T.</title>
        <authorList>
            <person name="Kaur N."/>
            <person name="Kumar S."/>
            <person name="Bala M."/>
            <person name="Raghava G.P."/>
            <person name="Mayilraj S."/>
        </authorList>
    </citation>
    <scope>NUCLEOTIDE SEQUENCE [LARGE SCALE GENOMIC DNA]</scope>
    <source>
        <strain evidence="2 3">DSM 44594</strain>
    </source>
</reference>
<dbReference type="EMBL" id="AOHO01000074">
    <property type="protein sequence ID" value="EME52977.1"/>
    <property type="molecule type" value="Genomic_DNA"/>
</dbReference>
<proteinExistence type="predicted"/>
<dbReference type="CDD" id="cd02440">
    <property type="entry name" value="AdoMet_MTases"/>
    <property type="match status" value="1"/>
</dbReference>
<comment type="caution">
    <text evidence="2">The sequence shown here is derived from an EMBL/GenBank/DDBJ whole genome shotgun (WGS) entry which is preliminary data.</text>
</comment>
<dbReference type="PATRIC" id="fig|1284240.4.peg.6460"/>
<dbReference type="SUPFAM" id="SSF53335">
    <property type="entry name" value="S-adenosyl-L-methionine-dependent methyltransferases"/>
    <property type="match status" value="1"/>
</dbReference>
<dbReference type="InterPro" id="IPR041698">
    <property type="entry name" value="Methyltransf_25"/>
</dbReference>
<feature type="domain" description="Methyltransferase" evidence="1">
    <location>
        <begin position="77"/>
        <end position="175"/>
    </location>
</feature>
<keyword evidence="3" id="KW-1185">Reference proteome</keyword>
<organism evidence="2 3">
    <name type="scientific">Amycolatopsis decaplanina DSM 44594</name>
    <dbReference type="NCBI Taxonomy" id="1284240"/>
    <lineage>
        <taxon>Bacteria</taxon>
        <taxon>Bacillati</taxon>
        <taxon>Actinomycetota</taxon>
        <taxon>Actinomycetes</taxon>
        <taxon>Pseudonocardiales</taxon>
        <taxon>Pseudonocardiaceae</taxon>
        <taxon>Amycolatopsis</taxon>
    </lineage>
</organism>
<dbReference type="InterPro" id="IPR049690">
    <property type="entry name" value="Daptide_MTase"/>
</dbReference>
<name>M2YDN0_9PSEU</name>
<protein>
    <recommendedName>
        <fullName evidence="1">Methyltransferase domain-containing protein</fullName>
    </recommendedName>
</protein>
<dbReference type="Proteomes" id="UP000054226">
    <property type="component" value="Unassembled WGS sequence"/>
</dbReference>